<comment type="similarity">
    <text evidence="8">Belongs to the BamA family.</text>
</comment>
<dbReference type="Gene3D" id="2.40.160.50">
    <property type="entry name" value="membrane protein fhac: a member of the omp85/tpsb transporter family"/>
    <property type="match status" value="1"/>
</dbReference>
<keyword evidence="2 8" id="KW-1134">Transmembrane beta strand</keyword>
<comment type="subunit">
    <text evidence="8">Part of the Bam complex.</text>
</comment>
<dbReference type="PIRSF" id="PIRSF006076">
    <property type="entry name" value="OM_assembly_OMP85"/>
    <property type="match status" value="1"/>
</dbReference>
<protein>
    <recommendedName>
        <fullName evidence="8 9">Outer membrane protein assembly factor BamA</fullName>
    </recommendedName>
</protein>
<evidence type="ECO:0000313" key="11">
    <source>
        <dbReference type="EMBL" id="MFD2111260.1"/>
    </source>
</evidence>
<dbReference type="InterPro" id="IPR010827">
    <property type="entry name" value="BamA/TamA_POTRA"/>
</dbReference>
<evidence type="ECO:0000256" key="7">
    <source>
        <dbReference type="ARBA" id="ARBA00023237"/>
    </source>
</evidence>
<dbReference type="PROSITE" id="PS51779">
    <property type="entry name" value="POTRA"/>
    <property type="match status" value="5"/>
</dbReference>
<evidence type="ECO:0000256" key="2">
    <source>
        <dbReference type="ARBA" id="ARBA00022452"/>
    </source>
</evidence>
<feature type="signal peptide" evidence="8">
    <location>
        <begin position="1"/>
        <end position="36"/>
    </location>
</feature>
<comment type="function">
    <text evidence="8">Part of the outer membrane protein assembly complex, which is involved in assembly and insertion of beta-barrel proteins into the outer membrane.</text>
</comment>
<dbReference type="PANTHER" id="PTHR12815:SF23">
    <property type="entry name" value="OUTER MEMBRANE PROTEIN ASSEMBLY FACTOR BAMA"/>
    <property type="match status" value="1"/>
</dbReference>
<dbReference type="Proteomes" id="UP001597337">
    <property type="component" value="Unassembled WGS sequence"/>
</dbReference>
<keyword evidence="3 8" id="KW-0812">Transmembrane</keyword>
<accession>A0ABW4Y6D1</accession>
<dbReference type="RefSeq" id="WP_386024262.1">
    <property type="nucleotide sequence ID" value="NZ_JBHUHX010000010.1"/>
</dbReference>
<dbReference type="NCBIfam" id="TIGR03303">
    <property type="entry name" value="OM_YaeT"/>
    <property type="match status" value="1"/>
</dbReference>
<gene>
    <name evidence="8 11" type="primary">bamA</name>
    <name evidence="11" type="ORF">ACFSJC_05315</name>
</gene>
<dbReference type="InterPro" id="IPR000184">
    <property type="entry name" value="Bac_surfAg_D15"/>
</dbReference>
<evidence type="ECO:0000256" key="3">
    <source>
        <dbReference type="ARBA" id="ARBA00022692"/>
    </source>
</evidence>
<feature type="domain" description="POTRA" evidence="10">
    <location>
        <begin position="107"/>
        <end position="187"/>
    </location>
</feature>
<evidence type="ECO:0000256" key="4">
    <source>
        <dbReference type="ARBA" id="ARBA00022729"/>
    </source>
</evidence>
<organism evidence="11 12">
    <name type="scientific">Thiorhodococcus fuscus</name>
    <dbReference type="NCBI Taxonomy" id="527200"/>
    <lineage>
        <taxon>Bacteria</taxon>
        <taxon>Pseudomonadati</taxon>
        <taxon>Pseudomonadota</taxon>
        <taxon>Gammaproteobacteria</taxon>
        <taxon>Chromatiales</taxon>
        <taxon>Chromatiaceae</taxon>
        <taxon>Thiorhodococcus</taxon>
    </lineage>
</organism>
<dbReference type="InterPro" id="IPR034746">
    <property type="entry name" value="POTRA"/>
</dbReference>
<keyword evidence="4 8" id="KW-0732">Signal</keyword>
<keyword evidence="12" id="KW-1185">Reference proteome</keyword>
<comment type="caution">
    <text evidence="11">The sequence shown here is derived from an EMBL/GenBank/DDBJ whole genome shotgun (WGS) entry which is preliminary data.</text>
</comment>
<feature type="domain" description="POTRA" evidence="10">
    <location>
        <begin position="39"/>
        <end position="106"/>
    </location>
</feature>
<evidence type="ECO:0000256" key="1">
    <source>
        <dbReference type="ARBA" id="ARBA00004370"/>
    </source>
</evidence>
<evidence type="ECO:0000256" key="5">
    <source>
        <dbReference type="ARBA" id="ARBA00022737"/>
    </source>
</evidence>
<evidence type="ECO:0000313" key="12">
    <source>
        <dbReference type="Proteomes" id="UP001597337"/>
    </source>
</evidence>
<evidence type="ECO:0000259" key="10">
    <source>
        <dbReference type="PROSITE" id="PS51779"/>
    </source>
</evidence>
<feature type="domain" description="POTRA" evidence="10">
    <location>
        <begin position="281"/>
        <end position="359"/>
    </location>
</feature>
<sequence precursor="true">MRAISQILRGGVRQTYLLLAVLFVPVLLAPSASAEAAVFQVSDIRVEGLQRIAPGTVFNYLPVQVGDTVGDDVTGGIIRSLYQTGFFDDVRVERDGNVLVIWVRERPAIAEIKISGNKDIETDALNKALADIGLKEGRVFNRSVLDRIEQELERQYFARGKYGVLIQSTVSPLERNRVAINIEVIEGLTARIKQINIIGAKAFSEDELRKRFQLGSTRWNSFYTKNDQYSKQKLAGDLETLRSFYLDRGYIKFDIKSTQVSISADKKEIYVTVVIDEGEPFRVSDIKLAGEPSVPAEKLFPLIRLKRGEFFSRKATTESAERISSLLGDEGYAFANVNTVPEIDEKAHEVAVTFFVDAGKRVYVRRVNMKGNTRTRDEVLRREMRQLETAWFSADLVRKSRERLQRLGYFDDVSIETPAVPGSADQVDVDVTVKEKPAGNLAAGVGFSQSQGILLNASITQNNFLGTGKRVSLAFNTSTSTRLYQLGYTNPYYTVDGISRGFNLSYRETDYDELIGADYSTDVGVAGMNFGLPITDTSRAGLGIRYEYTDFTAGRSEIAQQFVAENGNTFNSYILSATYSDDTRDTAIFPTSGFTRSLFGELAVPGSDLQYYKINYQEQHYVSLTSRFVLSMTGDVAYGDGYGDIDYLPFFENYYAGGPRSVRGWVANSLGPREVSSDDPVGGNLKLVGSVELFAPAPIGGQFEKSLRLGAFFDFGNVWSTEDSDLLDSTGFDLGDLRYSTGLSVTWLSPVGALSVSLAFPLNEEDGDDTQVFQFGFGQTF</sequence>
<comment type="subcellular location">
    <subcellularLocation>
        <location evidence="8">Cell outer membrane</location>
    </subcellularLocation>
    <subcellularLocation>
        <location evidence="1">Membrane</location>
    </subcellularLocation>
</comment>
<dbReference type="PANTHER" id="PTHR12815">
    <property type="entry name" value="SORTING AND ASSEMBLY MACHINERY SAMM50 PROTEIN FAMILY MEMBER"/>
    <property type="match status" value="1"/>
</dbReference>
<evidence type="ECO:0000256" key="8">
    <source>
        <dbReference type="HAMAP-Rule" id="MF_01430"/>
    </source>
</evidence>
<reference evidence="12" key="1">
    <citation type="journal article" date="2019" name="Int. J. Syst. Evol. Microbiol.">
        <title>The Global Catalogue of Microorganisms (GCM) 10K type strain sequencing project: providing services to taxonomists for standard genome sequencing and annotation.</title>
        <authorList>
            <consortium name="The Broad Institute Genomics Platform"/>
            <consortium name="The Broad Institute Genome Sequencing Center for Infectious Disease"/>
            <person name="Wu L."/>
            <person name="Ma J."/>
        </authorList>
    </citation>
    <scope>NUCLEOTIDE SEQUENCE [LARGE SCALE GENOMIC DNA]</scope>
    <source>
        <strain evidence="12">KACC 12597</strain>
    </source>
</reference>
<feature type="chain" id="PRO_5044928431" description="Outer membrane protein assembly factor BamA" evidence="8">
    <location>
        <begin position="37"/>
        <end position="781"/>
    </location>
</feature>
<dbReference type="Pfam" id="PF01103">
    <property type="entry name" value="Omp85"/>
    <property type="match status" value="1"/>
</dbReference>
<proteinExistence type="inferred from homology"/>
<feature type="domain" description="POTRA" evidence="10">
    <location>
        <begin position="190"/>
        <end position="278"/>
    </location>
</feature>
<dbReference type="EMBL" id="JBHUHX010000010">
    <property type="protein sequence ID" value="MFD2111260.1"/>
    <property type="molecule type" value="Genomic_DNA"/>
</dbReference>
<dbReference type="HAMAP" id="MF_01430">
    <property type="entry name" value="OM_assembly_BamA"/>
    <property type="match status" value="1"/>
</dbReference>
<keyword evidence="5 8" id="KW-0677">Repeat</keyword>
<dbReference type="Gene3D" id="3.10.20.310">
    <property type="entry name" value="membrane protein fhac"/>
    <property type="match status" value="5"/>
</dbReference>
<evidence type="ECO:0000256" key="9">
    <source>
        <dbReference type="NCBIfam" id="TIGR03303"/>
    </source>
</evidence>
<feature type="domain" description="POTRA" evidence="10">
    <location>
        <begin position="362"/>
        <end position="436"/>
    </location>
</feature>
<name>A0ABW4Y6D1_9GAMM</name>
<evidence type="ECO:0000256" key="6">
    <source>
        <dbReference type="ARBA" id="ARBA00023136"/>
    </source>
</evidence>
<keyword evidence="7 8" id="KW-0998">Cell outer membrane</keyword>
<keyword evidence="6 8" id="KW-0472">Membrane</keyword>
<dbReference type="Pfam" id="PF07244">
    <property type="entry name" value="POTRA"/>
    <property type="match status" value="4"/>
</dbReference>
<dbReference type="InterPro" id="IPR039910">
    <property type="entry name" value="D15-like"/>
</dbReference>
<dbReference type="InterPro" id="IPR023707">
    <property type="entry name" value="OM_assembly_BamA"/>
</dbReference>